<dbReference type="Proteomes" id="UP000275024">
    <property type="component" value="Unassembled WGS sequence"/>
</dbReference>
<comment type="caution">
    <text evidence="2">The sequence shown here is derived from an EMBL/GenBank/DDBJ whole genome shotgun (WGS) entry which is preliminary data.</text>
</comment>
<dbReference type="Gene3D" id="3.90.1200.10">
    <property type="match status" value="1"/>
</dbReference>
<organism evidence="2 5">
    <name type="scientific">Streptomyces radicis</name>
    <dbReference type="NCBI Taxonomy" id="1750517"/>
    <lineage>
        <taxon>Bacteria</taxon>
        <taxon>Bacillati</taxon>
        <taxon>Actinomycetota</taxon>
        <taxon>Actinomycetes</taxon>
        <taxon>Kitasatosporales</taxon>
        <taxon>Streptomycetaceae</taxon>
        <taxon>Streptomyces</taxon>
    </lineage>
</organism>
<dbReference type="InterPro" id="IPR002575">
    <property type="entry name" value="Aminoglycoside_PTrfase"/>
</dbReference>
<gene>
    <name evidence="3" type="ORF">D7318_04640</name>
    <name evidence="2" type="ORF">D7319_05015</name>
</gene>
<name>A0A3A9WFF2_9ACTN</name>
<dbReference type="InterPro" id="IPR011009">
    <property type="entry name" value="Kinase-like_dom_sf"/>
</dbReference>
<dbReference type="PANTHER" id="PTHR21310">
    <property type="entry name" value="AMINOGLYCOSIDE PHOSPHOTRANSFERASE-RELATED-RELATED"/>
    <property type="match status" value="1"/>
</dbReference>
<dbReference type="AlphaFoldDB" id="A0A3A9WFF2"/>
<evidence type="ECO:0000313" key="5">
    <source>
        <dbReference type="Proteomes" id="UP000275024"/>
    </source>
</evidence>
<dbReference type="EMBL" id="RBDX01000003">
    <property type="protein sequence ID" value="RKN11322.1"/>
    <property type="molecule type" value="Genomic_DNA"/>
</dbReference>
<proteinExistence type="predicted"/>
<evidence type="ECO:0000313" key="2">
    <source>
        <dbReference type="EMBL" id="RKN11322.1"/>
    </source>
</evidence>
<evidence type="ECO:0000259" key="1">
    <source>
        <dbReference type="Pfam" id="PF01636"/>
    </source>
</evidence>
<dbReference type="EMBL" id="RBDY01000002">
    <property type="protein sequence ID" value="RKN26655.1"/>
    <property type="molecule type" value="Genomic_DNA"/>
</dbReference>
<reference evidence="4 5" key="1">
    <citation type="submission" date="2018-09" db="EMBL/GenBank/DDBJ databases">
        <title>Streptomyces sp. nov. DS1-2, an endophytic actinomycete isolated from roots of Dendrobium scabrilingue.</title>
        <authorList>
            <person name="Kuncharoen N."/>
            <person name="Kudo T."/>
            <person name="Ohkuma M."/>
            <person name="Yuki M."/>
            <person name="Tanasupawat S."/>
        </authorList>
    </citation>
    <scope>NUCLEOTIDE SEQUENCE [LARGE SCALE GENOMIC DNA]</scope>
    <source>
        <strain evidence="2 5">AZ1-7</strain>
        <strain evidence="3 4">DS1-2</strain>
    </source>
</reference>
<accession>A0A3A9WFF2</accession>
<evidence type="ECO:0000313" key="3">
    <source>
        <dbReference type="EMBL" id="RKN26655.1"/>
    </source>
</evidence>
<dbReference type="InterPro" id="IPR051678">
    <property type="entry name" value="AGP_Transferase"/>
</dbReference>
<dbReference type="SUPFAM" id="SSF56112">
    <property type="entry name" value="Protein kinase-like (PK-like)"/>
    <property type="match status" value="1"/>
</dbReference>
<keyword evidence="4" id="KW-1185">Reference proteome</keyword>
<dbReference type="Pfam" id="PF01636">
    <property type="entry name" value="APH"/>
    <property type="match status" value="1"/>
</dbReference>
<protein>
    <recommendedName>
        <fullName evidence="1">Aminoglycoside phosphotransferase domain-containing protein</fullName>
    </recommendedName>
</protein>
<evidence type="ECO:0000313" key="4">
    <source>
        <dbReference type="Proteomes" id="UP000268652"/>
    </source>
</evidence>
<dbReference type="Proteomes" id="UP000268652">
    <property type="component" value="Unassembled WGS sequence"/>
</dbReference>
<sequence length="290" mass="30166">MAARLGVAADAVRPAAFQGVAGEVHLLGADLVLKVARTGFAADLRKEALVVPHAVAAGVRTPEVVEFGAGGPPFGAPYLVLRRAPGVAVAEPGPRARRELGRELALLHAAPVPPEVRAGVPADPVGDPGPGVERLVAEGWLSADLARWLLGWLGALAALAPPFDAPVLIHGDVSAANLLVDPGPDGRLVALLDWGDAALTEPAVEFAKVPMRALPEVLDGYLEGRGESGAAAWAARALWHHVVWAVGAVARGPEPEARHWSAQPVNRLLELVRACAEGLPEGWQALRPPR</sequence>
<feature type="domain" description="Aminoglycoside phosphotransferase" evidence="1">
    <location>
        <begin position="29"/>
        <end position="239"/>
    </location>
</feature>